<dbReference type="InterPro" id="IPR043129">
    <property type="entry name" value="ATPase_NBD"/>
</dbReference>
<sequence length="388" mass="41420">MNDQGSPIEAWRSAPRPSRPVLRELVIHGPQSRTDLARKLGLSSGSLTRLTKPLVEAGLVVERDIRHDPVNGRPTRPLEVVADQLLFMGIKLTSERVYAVLTNLRADIVERASAPLMDLTPATVVAEAGRLADRLTASGATPVAAGIVLGGNAHAPAQVDESDLLDSGILGWQGVPARRLMAERLGIPCFVKNDVTALAQAYHWFGEARGVRDFAVITVGDGIGYALFAHGRAVRMTEADLGEFAHQILDPGGPMCPSGHRGCTASYATTRSILMTAAQGMCRFPTYAEVLRLALDGDSVCQETVQQAAWAVGAVIANVVNTTTVKTVILAGEAVDVVRIGRPGLERGLAARRRDVSGIDIAVREHDFHDWARGAAVVAIQAHLSDQH</sequence>
<dbReference type="RefSeq" id="WP_311707176.1">
    <property type="nucleotide sequence ID" value="NZ_JAVREL010000018.1"/>
</dbReference>
<dbReference type="Gene3D" id="3.30.420.40">
    <property type="match status" value="2"/>
</dbReference>
<protein>
    <submittedName>
        <fullName evidence="3">ROK family transcriptional regulator</fullName>
    </submittedName>
</protein>
<dbReference type="Proteomes" id="UP001183246">
    <property type="component" value="Unassembled WGS sequence"/>
</dbReference>
<name>A0ABU2MWL1_9ACTN</name>
<feature type="domain" description="HTH marR-type" evidence="2">
    <location>
        <begin position="20"/>
        <end position="68"/>
    </location>
</feature>
<reference evidence="4" key="1">
    <citation type="submission" date="2023-07" db="EMBL/GenBank/DDBJ databases">
        <title>30 novel species of actinomycetes from the DSMZ collection.</title>
        <authorList>
            <person name="Nouioui I."/>
        </authorList>
    </citation>
    <scope>NUCLEOTIDE SEQUENCE [LARGE SCALE GENOMIC DNA]</scope>
    <source>
        <strain evidence="4">DSM 44938</strain>
    </source>
</reference>
<keyword evidence="4" id="KW-1185">Reference proteome</keyword>
<dbReference type="InterPro" id="IPR036388">
    <property type="entry name" value="WH-like_DNA-bd_sf"/>
</dbReference>
<evidence type="ECO:0000313" key="3">
    <source>
        <dbReference type="EMBL" id="MDT0346038.1"/>
    </source>
</evidence>
<proteinExistence type="inferred from homology"/>
<evidence type="ECO:0000313" key="4">
    <source>
        <dbReference type="Proteomes" id="UP001183246"/>
    </source>
</evidence>
<dbReference type="Gene3D" id="1.10.10.10">
    <property type="entry name" value="Winged helix-like DNA-binding domain superfamily/Winged helix DNA-binding domain"/>
    <property type="match status" value="1"/>
</dbReference>
<dbReference type="PANTHER" id="PTHR18964:SF149">
    <property type="entry name" value="BIFUNCTIONAL UDP-N-ACETYLGLUCOSAMINE 2-EPIMERASE_N-ACETYLMANNOSAMINE KINASE"/>
    <property type="match status" value="1"/>
</dbReference>
<accession>A0ABU2MWL1</accession>
<comment type="caution">
    <text evidence="3">The sequence shown here is derived from an EMBL/GenBank/DDBJ whole genome shotgun (WGS) entry which is preliminary data.</text>
</comment>
<dbReference type="Pfam" id="PF00480">
    <property type="entry name" value="ROK"/>
    <property type="match status" value="1"/>
</dbReference>
<dbReference type="PANTHER" id="PTHR18964">
    <property type="entry name" value="ROK (REPRESSOR, ORF, KINASE) FAMILY"/>
    <property type="match status" value="1"/>
</dbReference>
<dbReference type="InterPro" id="IPR036390">
    <property type="entry name" value="WH_DNA-bd_sf"/>
</dbReference>
<gene>
    <name evidence="3" type="ORF">RM590_26120</name>
</gene>
<dbReference type="SUPFAM" id="SSF46785">
    <property type="entry name" value="Winged helix' DNA-binding domain"/>
    <property type="match status" value="1"/>
</dbReference>
<evidence type="ECO:0000259" key="2">
    <source>
        <dbReference type="Pfam" id="PF12802"/>
    </source>
</evidence>
<dbReference type="InterPro" id="IPR000600">
    <property type="entry name" value="ROK"/>
</dbReference>
<dbReference type="Pfam" id="PF12802">
    <property type="entry name" value="MarR_2"/>
    <property type="match status" value="1"/>
</dbReference>
<dbReference type="EMBL" id="JAVREL010000018">
    <property type="protein sequence ID" value="MDT0346038.1"/>
    <property type="molecule type" value="Genomic_DNA"/>
</dbReference>
<dbReference type="SUPFAM" id="SSF53067">
    <property type="entry name" value="Actin-like ATPase domain"/>
    <property type="match status" value="1"/>
</dbReference>
<dbReference type="InterPro" id="IPR000835">
    <property type="entry name" value="HTH_MarR-typ"/>
</dbReference>
<comment type="similarity">
    <text evidence="1">Belongs to the ROK (NagC/XylR) family.</text>
</comment>
<evidence type="ECO:0000256" key="1">
    <source>
        <dbReference type="ARBA" id="ARBA00006479"/>
    </source>
</evidence>
<organism evidence="3 4">
    <name type="scientific">Streptomyces litchfieldiae</name>
    <dbReference type="NCBI Taxonomy" id="3075543"/>
    <lineage>
        <taxon>Bacteria</taxon>
        <taxon>Bacillati</taxon>
        <taxon>Actinomycetota</taxon>
        <taxon>Actinomycetes</taxon>
        <taxon>Kitasatosporales</taxon>
        <taxon>Streptomycetaceae</taxon>
        <taxon>Streptomyces</taxon>
    </lineage>
</organism>